<dbReference type="GO" id="GO:0031428">
    <property type="term" value="C:box C/D methylation guide snoRNP complex"/>
    <property type="evidence" value="ECO:0007669"/>
    <property type="project" value="TreeGrafter"/>
</dbReference>
<dbReference type="GO" id="GO:0000494">
    <property type="term" value="P:box C/D sno(s)RNA 3'-end processing"/>
    <property type="evidence" value="ECO:0007669"/>
    <property type="project" value="TreeGrafter"/>
</dbReference>
<keyword evidence="4" id="KW-1185">Reference proteome</keyword>
<reference evidence="3 4" key="1">
    <citation type="journal article" date="2016" name="Genome Biol. Evol.">
        <title>Divergent and convergent evolution of fungal pathogenicity.</title>
        <authorList>
            <person name="Shang Y."/>
            <person name="Xiao G."/>
            <person name="Zheng P."/>
            <person name="Cen K."/>
            <person name="Zhan S."/>
            <person name="Wang C."/>
        </authorList>
    </citation>
    <scope>NUCLEOTIDE SEQUENCE [LARGE SCALE GENOMIC DNA]</scope>
    <source>
        <strain evidence="3 4">ARSEF 7405</strain>
    </source>
</reference>
<sequence>MHTIETLQQWSSRRDNGSLPAVSSIKSVHVYDFDNTLFSSPLPNPQLWSGPTIGRLQNPQSWVNGRSWWHDPAILSSTGKGMDAEEPVAWEGWWNEYIVQLVRLSMEQKDALTVLLTGRSQSGFADVIGRIVKAKGLSFDMVCLKPEVGPNGQKFASTMMFKQALLDDIMLTYTESEEIRVYEDRPRHVEQFREYFKRFNQQSLGARKPISEKVIEVAELTTYLDPVAEAAEVQRMINAHNIAVSEGTSTFKHRLRIKRTVFFTGYLISNDDTARLTNYILKPMLTQGQGDPPDVKYLANSILITPRPAPKHILDQVGGVGKVVKWRITGTAVYENKIWAARVSPTNDQEIVYSENPEPCIILAMRKNARAADVGKIQHWQPVSPEDALVFEATVGHRTLLKIEEETSSQEARTGPSEISKGVKRRYQNDGDSGGRVNNRSHWSGHNGDHSVSSHRGHHGGRGGATRGGRHNQSGGRMPNSRYRGRGGHHHGYRSLDDSKEQHHNAGDNKGYNPASLDY</sequence>
<dbReference type="GO" id="GO:0032040">
    <property type="term" value="C:small-subunit processome"/>
    <property type="evidence" value="ECO:0007669"/>
    <property type="project" value="TreeGrafter"/>
</dbReference>
<comment type="caution">
    <text evidence="3">The sequence shown here is derived from an EMBL/GenBank/DDBJ whole genome shotgun (WGS) entry which is preliminary data.</text>
</comment>
<feature type="compositionally biased region" description="Basic and acidic residues" evidence="1">
    <location>
        <begin position="494"/>
        <end position="507"/>
    </location>
</feature>
<feature type="compositionally biased region" description="Basic residues" evidence="1">
    <location>
        <begin position="483"/>
        <end position="493"/>
    </location>
</feature>
<dbReference type="Pfam" id="PF10307">
    <property type="entry name" value="HAD_SAK_1"/>
    <property type="match status" value="1"/>
</dbReference>
<dbReference type="PANTHER" id="PTHR10335:SF23">
    <property type="entry name" value="OB FOLD-CONTAINING PROTEIN, NUCLEIC ACID BINDING"/>
    <property type="match status" value="1"/>
</dbReference>
<dbReference type="GO" id="GO:0008649">
    <property type="term" value="F:rRNA methyltransferase activity"/>
    <property type="evidence" value="ECO:0007669"/>
    <property type="project" value="TreeGrafter"/>
</dbReference>
<dbReference type="Proteomes" id="UP000242877">
    <property type="component" value="Unassembled WGS sequence"/>
</dbReference>
<dbReference type="EMBL" id="AZGZ01000002">
    <property type="protein sequence ID" value="KZZ97128.1"/>
    <property type="molecule type" value="Genomic_DNA"/>
</dbReference>
<dbReference type="VEuPathDB" id="FungiDB:AAP_00771"/>
<dbReference type="OrthoDB" id="5596992at2759"/>
<evidence type="ECO:0000313" key="4">
    <source>
        <dbReference type="Proteomes" id="UP000242877"/>
    </source>
</evidence>
<dbReference type="AlphaFoldDB" id="A0A168CXK9"/>
<feature type="region of interest" description="Disordered" evidence="1">
    <location>
        <begin position="402"/>
        <end position="519"/>
    </location>
</feature>
<dbReference type="GO" id="GO:0003723">
    <property type="term" value="F:RNA binding"/>
    <property type="evidence" value="ECO:0007669"/>
    <property type="project" value="TreeGrafter"/>
</dbReference>
<proteinExistence type="predicted"/>
<dbReference type="InterPro" id="IPR018812">
    <property type="entry name" value="SAK_HAD"/>
</dbReference>
<evidence type="ECO:0000256" key="1">
    <source>
        <dbReference type="SAM" id="MobiDB-lite"/>
    </source>
</evidence>
<dbReference type="PANTHER" id="PTHR10335">
    <property type="entry name" value="RRNA 2-O-METHYLTRANSFERASE FIBRILLARIN"/>
    <property type="match status" value="1"/>
</dbReference>
<dbReference type="GO" id="GO:1990259">
    <property type="term" value="F:histone H2AQ104 methyltransferase activity"/>
    <property type="evidence" value="ECO:0007669"/>
    <property type="project" value="TreeGrafter"/>
</dbReference>
<gene>
    <name evidence="3" type="ORF">AAP_00771</name>
</gene>
<feature type="domain" description="Swiss Army Knife RNA repair protein HAD" evidence="2">
    <location>
        <begin position="40"/>
        <end position="241"/>
    </location>
</feature>
<name>A0A168CXK9_9EURO</name>
<evidence type="ECO:0000259" key="2">
    <source>
        <dbReference type="Pfam" id="PF10307"/>
    </source>
</evidence>
<organism evidence="3 4">
    <name type="scientific">Ascosphaera apis ARSEF 7405</name>
    <dbReference type="NCBI Taxonomy" id="392613"/>
    <lineage>
        <taxon>Eukaryota</taxon>
        <taxon>Fungi</taxon>
        <taxon>Dikarya</taxon>
        <taxon>Ascomycota</taxon>
        <taxon>Pezizomycotina</taxon>
        <taxon>Eurotiomycetes</taxon>
        <taxon>Eurotiomycetidae</taxon>
        <taxon>Onygenales</taxon>
        <taxon>Ascosphaeraceae</taxon>
        <taxon>Ascosphaera</taxon>
    </lineage>
</organism>
<evidence type="ECO:0000313" key="3">
    <source>
        <dbReference type="EMBL" id="KZZ97128.1"/>
    </source>
</evidence>
<accession>A0A168CXK9</accession>
<protein>
    <recommendedName>
        <fullName evidence="2">Swiss Army Knife RNA repair protein HAD domain-containing protein</fullName>
    </recommendedName>
</protein>